<dbReference type="PANTHER" id="PTHR13887:SF14">
    <property type="entry name" value="DISULFIDE BOND FORMATION PROTEIN D"/>
    <property type="match status" value="1"/>
</dbReference>
<evidence type="ECO:0000259" key="6">
    <source>
        <dbReference type="PROSITE" id="PS51352"/>
    </source>
</evidence>
<dbReference type="GO" id="GO:0016491">
    <property type="term" value="F:oxidoreductase activity"/>
    <property type="evidence" value="ECO:0007669"/>
    <property type="project" value="UniProtKB-KW"/>
</dbReference>
<dbReference type="Gene3D" id="1.10.4030.10">
    <property type="entry name" value="Porin chaperone SurA, peptide-binding domain"/>
    <property type="match status" value="1"/>
</dbReference>
<feature type="domain" description="Thioredoxin" evidence="6">
    <location>
        <begin position="165"/>
        <end position="342"/>
    </location>
</feature>
<evidence type="ECO:0000256" key="1">
    <source>
        <dbReference type="ARBA" id="ARBA00005791"/>
    </source>
</evidence>
<dbReference type="PROSITE" id="PS51352">
    <property type="entry name" value="THIOREDOXIN_2"/>
    <property type="match status" value="1"/>
</dbReference>
<proteinExistence type="inferred from homology"/>
<dbReference type="InterPro" id="IPR036249">
    <property type="entry name" value="Thioredoxin-like_sf"/>
</dbReference>
<dbReference type="EMBL" id="VGLS01000010">
    <property type="protein sequence ID" value="MBM3222327.1"/>
    <property type="molecule type" value="Genomic_DNA"/>
</dbReference>
<keyword evidence="2" id="KW-0732">Signal</keyword>
<reference evidence="7" key="1">
    <citation type="submission" date="2019-03" db="EMBL/GenBank/DDBJ databases">
        <title>Lake Tanganyika Metagenome-Assembled Genomes (MAGs).</title>
        <authorList>
            <person name="Tran P."/>
        </authorList>
    </citation>
    <scope>NUCLEOTIDE SEQUENCE</scope>
    <source>
        <strain evidence="7">K_DeepCast_65m_m2_066</strain>
    </source>
</reference>
<accession>A0A938AZ95</accession>
<dbReference type="Gene3D" id="3.40.30.10">
    <property type="entry name" value="Glutaredoxin"/>
    <property type="match status" value="1"/>
</dbReference>
<protein>
    <submittedName>
        <fullName evidence="7">DsbA family protein</fullName>
    </submittedName>
</protein>
<dbReference type="SUPFAM" id="SSF52833">
    <property type="entry name" value="Thioredoxin-like"/>
    <property type="match status" value="1"/>
</dbReference>
<dbReference type="InterPro" id="IPR012336">
    <property type="entry name" value="Thioredoxin-like_fold"/>
</dbReference>
<organism evidence="7 8">
    <name type="scientific">Tectimicrobiota bacterium</name>
    <dbReference type="NCBI Taxonomy" id="2528274"/>
    <lineage>
        <taxon>Bacteria</taxon>
        <taxon>Pseudomonadati</taxon>
        <taxon>Nitrospinota/Tectimicrobiota group</taxon>
        <taxon>Candidatus Tectimicrobiota</taxon>
    </lineage>
</organism>
<evidence type="ECO:0000313" key="8">
    <source>
        <dbReference type="Proteomes" id="UP000712673"/>
    </source>
</evidence>
<evidence type="ECO:0000313" key="7">
    <source>
        <dbReference type="EMBL" id="MBM3222327.1"/>
    </source>
</evidence>
<comment type="similarity">
    <text evidence="1">Belongs to the thioredoxin family. DsbA subfamily.</text>
</comment>
<keyword evidence="5" id="KW-0676">Redox-active center</keyword>
<sequence>MLQQLAGAQARCRRALWSVIVTGIFLAMPSLGVAQGLPDVVATVQGQPIAAETLTSALRGELMRLDIQRHQVLKEKLDELIAEKIFSLEAAQRGISLQQLLQDEIIAKVEPVTPEQAQAFYEANKNRIKQPFDKVTEQITTYLQQQGQEQRRQTVLKELKPRYPIQIALRAPKVEVSTAGEPVLGPEQAPVTIVEFSDFQCPYCRQVQAPLKRLLAEYEGKVKLVFRDFPLRNIHPQAQKAAEAAHCAGEQQKFWPYHDKLFASTSLQMDDLKKFAQELELNVDQFTSCLESNKHAKGIDMDMRDGQNAGVNATPSFFVNGYPLSGAASYERFKELVDAALEQVQSGQRPH</sequence>
<dbReference type="Pfam" id="PF13462">
    <property type="entry name" value="Thioredoxin_4"/>
    <property type="match status" value="1"/>
</dbReference>
<dbReference type="SUPFAM" id="SSF109998">
    <property type="entry name" value="Triger factor/SurA peptide-binding domain-like"/>
    <property type="match status" value="1"/>
</dbReference>
<keyword evidence="4" id="KW-1015">Disulfide bond</keyword>
<evidence type="ECO:0000256" key="2">
    <source>
        <dbReference type="ARBA" id="ARBA00022729"/>
    </source>
</evidence>
<dbReference type="AlphaFoldDB" id="A0A938AZ95"/>
<dbReference type="InterPro" id="IPR027304">
    <property type="entry name" value="Trigger_fact/SurA_dom_sf"/>
</dbReference>
<dbReference type="PANTHER" id="PTHR13887">
    <property type="entry name" value="GLUTATHIONE S-TRANSFERASE KAPPA"/>
    <property type="match status" value="1"/>
</dbReference>
<dbReference type="Proteomes" id="UP000712673">
    <property type="component" value="Unassembled WGS sequence"/>
</dbReference>
<evidence type="ECO:0000256" key="3">
    <source>
        <dbReference type="ARBA" id="ARBA00023002"/>
    </source>
</evidence>
<comment type="caution">
    <text evidence="7">The sequence shown here is derived from an EMBL/GenBank/DDBJ whole genome shotgun (WGS) entry which is preliminary data.</text>
</comment>
<evidence type="ECO:0000256" key="5">
    <source>
        <dbReference type="ARBA" id="ARBA00023284"/>
    </source>
</evidence>
<evidence type="ECO:0000256" key="4">
    <source>
        <dbReference type="ARBA" id="ARBA00023157"/>
    </source>
</evidence>
<dbReference type="InterPro" id="IPR013766">
    <property type="entry name" value="Thioredoxin_domain"/>
</dbReference>
<gene>
    <name evidence="7" type="ORF">FJZ47_00780</name>
</gene>
<keyword evidence="3" id="KW-0560">Oxidoreductase</keyword>
<name>A0A938AZ95_UNCTE</name>